<dbReference type="GO" id="GO:0006310">
    <property type="term" value="P:DNA recombination"/>
    <property type="evidence" value="ECO:0007669"/>
    <property type="project" value="UniProtKB-KW"/>
</dbReference>
<dbReference type="InterPro" id="IPR013762">
    <property type="entry name" value="Integrase-like_cat_sf"/>
</dbReference>
<dbReference type="RefSeq" id="WP_118013679.1">
    <property type="nucleotide sequence ID" value="NZ_QRTJ01000016.1"/>
</dbReference>
<comment type="function">
    <text evidence="1">Site-specific tyrosine recombinase, which acts by catalyzing the cutting and rejoining of the recombining DNA molecules.</text>
</comment>
<dbReference type="Gene3D" id="1.10.150.130">
    <property type="match status" value="2"/>
</dbReference>
<dbReference type="GO" id="GO:0003677">
    <property type="term" value="F:DNA binding"/>
    <property type="evidence" value="ECO:0007669"/>
    <property type="project" value="UniProtKB-UniRule"/>
</dbReference>
<evidence type="ECO:0000256" key="4">
    <source>
        <dbReference type="ARBA" id="ARBA00023125"/>
    </source>
</evidence>
<sequence>MVAGHLREQNGIYQMILSYKDKSKKRKTKSISTHLPVKGNKKRAEAMLYIARKEFVPTLWDGDTLLWDYLTDWIDYCNYTPEQYAFHKRILKLYIVPYFQETTITIASLNVRDLEQFYKFVRSKPLSSKEDSLNRVLETCHSIISIGIDHAILSNWAQINPCKKIDPISGRIKKLFSDFILEWLEIMKSSVEETTFSGYSSGIKQRIAPYFAEKEYTLQDLEANPIYIQDYYQYELTVKHLTTNTIIHRHANIRKCLQYAVQIGLIDSNPADRIERPQKNEYSPKYYDSHELELLFRAFKNDPLEIPVLLAALYGMRRSEVVGLKWNAIDFEQKTITIKHVVTDAYINGHVKRVIKDKAKNKSSTRVYPLLPPLEVALLQLKEKQEQEQIICGNAYSLNYLDYVNRTPIGELIKPGYISQHFILVLEKNALKRIRFHDLRHTCASLLYAKEIDLKSIQAWLGHSSISTTANIYTHFDYNKKVQSANAILSTFSNYLQEGCMTNLGGM</sequence>
<evidence type="ECO:0000256" key="3">
    <source>
        <dbReference type="ARBA" id="ARBA00022908"/>
    </source>
</evidence>
<dbReference type="Gene3D" id="1.10.443.10">
    <property type="entry name" value="Intergrase catalytic core"/>
    <property type="match status" value="1"/>
</dbReference>
<dbReference type="InterPro" id="IPR010998">
    <property type="entry name" value="Integrase_recombinase_N"/>
</dbReference>
<evidence type="ECO:0000313" key="9">
    <source>
        <dbReference type="EMBL" id="RGQ67065.1"/>
    </source>
</evidence>
<dbReference type="EMBL" id="QRTJ01000016">
    <property type="protein sequence ID" value="RGQ67065.1"/>
    <property type="molecule type" value="Genomic_DNA"/>
</dbReference>
<organism evidence="9 10">
    <name type="scientific">Mediterraneibacter gnavus</name>
    <name type="common">Ruminococcus gnavus</name>
    <dbReference type="NCBI Taxonomy" id="33038"/>
    <lineage>
        <taxon>Bacteria</taxon>
        <taxon>Bacillati</taxon>
        <taxon>Bacillota</taxon>
        <taxon>Clostridia</taxon>
        <taxon>Lachnospirales</taxon>
        <taxon>Lachnospiraceae</taxon>
        <taxon>Mediterraneibacter</taxon>
    </lineage>
</organism>
<protein>
    <submittedName>
        <fullName evidence="9">Site-specific integrase</fullName>
    </submittedName>
</protein>
<dbReference type="Pfam" id="PF00589">
    <property type="entry name" value="Phage_integrase"/>
    <property type="match status" value="1"/>
</dbReference>
<dbReference type="Proteomes" id="UP000286137">
    <property type="component" value="Unassembled WGS sequence"/>
</dbReference>
<evidence type="ECO:0000259" key="7">
    <source>
        <dbReference type="PROSITE" id="PS51898"/>
    </source>
</evidence>
<dbReference type="PANTHER" id="PTHR30349">
    <property type="entry name" value="PHAGE INTEGRASE-RELATED"/>
    <property type="match status" value="1"/>
</dbReference>
<dbReference type="GO" id="GO:0015074">
    <property type="term" value="P:DNA integration"/>
    <property type="evidence" value="ECO:0007669"/>
    <property type="project" value="UniProtKB-KW"/>
</dbReference>
<dbReference type="InterPro" id="IPR011010">
    <property type="entry name" value="DNA_brk_join_enz"/>
</dbReference>
<evidence type="ECO:0000256" key="5">
    <source>
        <dbReference type="ARBA" id="ARBA00023172"/>
    </source>
</evidence>
<dbReference type="InterPro" id="IPR050090">
    <property type="entry name" value="Tyrosine_recombinase_XerCD"/>
</dbReference>
<keyword evidence="5" id="KW-0233">DNA recombination</keyword>
<name>A0A412C1K8_MEDGN</name>
<gene>
    <name evidence="9" type="ORF">DWY88_09180</name>
</gene>
<reference evidence="9 10" key="1">
    <citation type="submission" date="2018-08" db="EMBL/GenBank/DDBJ databases">
        <title>A genome reference for cultivated species of the human gut microbiota.</title>
        <authorList>
            <person name="Zou Y."/>
            <person name="Xue W."/>
            <person name="Luo G."/>
        </authorList>
    </citation>
    <scope>NUCLEOTIDE SEQUENCE [LARGE SCALE GENOMIC DNA]</scope>
    <source>
        <strain evidence="9 10">AF27-4BH</strain>
    </source>
</reference>
<proteinExistence type="inferred from homology"/>
<dbReference type="SUPFAM" id="SSF56349">
    <property type="entry name" value="DNA breaking-rejoining enzymes"/>
    <property type="match status" value="2"/>
</dbReference>
<keyword evidence="4 6" id="KW-0238">DNA-binding</keyword>
<feature type="domain" description="Tyr recombinase" evidence="7">
    <location>
        <begin position="282"/>
        <end position="486"/>
    </location>
</feature>
<dbReference type="InterPro" id="IPR002104">
    <property type="entry name" value="Integrase_catalytic"/>
</dbReference>
<feature type="domain" description="Core-binding (CB)" evidence="8">
    <location>
        <begin position="174"/>
        <end position="261"/>
    </location>
</feature>
<comment type="similarity">
    <text evidence="2">Belongs to the 'phage' integrase family.</text>
</comment>
<evidence type="ECO:0000256" key="2">
    <source>
        <dbReference type="ARBA" id="ARBA00008857"/>
    </source>
</evidence>
<dbReference type="PANTHER" id="PTHR30349:SF41">
    <property type="entry name" value="INTEGRASE_RECOMBINASE PROTEIN MJ0367-RELATED"/>
    <property type="match status" value="1"/>
</dbReference>
<evidence type="ECO:0000256" key="1">
    <source>
        <dbReference type="ARBA" id="ARBA00003283"/>
    </source>
</evidence>
<evidence type="ECO:0000313" key="10">
    <source>
        <dbReference type="Proteomes" id="UP000286137"/>
    </source>
</evidence>
<dbReference type="PROSITE" id="PS51900">
    <property type="entry name" value="CB"/>
    <property type="match status" value="1"/>
</dbReference>
<dbReference type="PROSITE" id="PS51898">
    <property type="entry name" value="TYR_RECOMBINASE"/>
    <property type="match status" value="1"/>
</dbReference>
<accession>A0A412C1K8</accession>
<comment type="caution">
    <text evidence="9">The sequence shown here is derived from an EMBL/GenBank/DDBJ whole genome shotgun (WGS) entry which is preliminary data.</text>
</comment>
<dbReference type="Pfam" id="PF14659">
    <property type="entry name" value="Phage_int_SAM_3"/>
    <property type="match status" value="1"/>
</dbReference>
<dbReference type="CDD" id="cd01189">
    <property type="entry name" value="INT_ICEBs1_C_like"/>
    <property type="match status" value="1"/>
</dbReference>
<dbReference type="AlphaFoldDB" id="A0A412C1K8"/>
<keyword evidence="3" id="KW-0229">DNA integration</keyword>
<dbReference type="InterPro" id="IPR044068">
    <property type="entry name" value="CB"/>
</dbReference>
<evidence type="ECO:0000256" key="6">
    <source>
        <dbReference type="PROSITE-ProRule" id="PRU01248"/>
    </source>
</evidence>
<dbReference type="InterPro" id="IPR004107">
    <property type="entry name" value="Integrase_SAM-like_N"/>
</dbReference>
<evidence type="ECO:0000259" key="8">
    <source>
        <dbReference type="PROSITE" id="PS51900"/>
    </source>
</evidence>